<dbReference type="Proteomes" id="UP000290909">
    <property type="component" value="Chromosome"/>
</dbReference>
<dbReference type="KEGG" id="ahk:NCTC10172_00632"/>
<dbReference type="EMBL" id="LR215050">
    <property type="protein sequence ID" value="VEU82613.1"/>
    <property type="molecule type" value="Genomic_DNA"/>
</dbReference>
<keyword evidence="2" id="KW-1185">Reference proteome</keyword>
<gene>
    <name evidence="1" type="ORF">NCTC10172_00632</name>
</gene>
<protein>
    <submittedName>
        <fullName evidence="1">Uncharacterized protein</fullName>
    </submittedName>
</protein>
<reference evidence="1 2" key="1">
    <citation type="submission" date="2019-01" db="EMBL/GenBank/DDBJ databases">
        <authorList>
            <consortium name="Pathogen Informatics"/>
        </authorList>
    </citation>
    <scope>NUCLEOTIDE SEQUENCE [LARGE SCALE GENOMIC DNA]</scope>
    <source>
        <strain evidence="1 2">NCTC10172</strain>
    </source>
</reference>
<accession>A0A449BJP6</accession>
<name>A0A449BJP6_9MOLU</name>
<evidence type="ECO:0000313" key="2">
    <source>
        <dbReference type="Proteomes" id="UP000290909"/>
    </source>
</evidence>
<dbReference type="RefSeq" id="WP_035369252.1">
    <property type="nucleotide sequence ID" value="NZ_LR215050.1"/>
</dbReference>
<organism evidence="1 2">
    <name type="scientific">Acholeplasma hippikon</name>
    <dbReference type="NCBI Taxonomy" id="264636"/>
    <lineage>
        <taxon>Bacteria</taxon>
        <taxon>Bacillati</taxon>
        <taxon>Mycoplasmatota</taxon>
        <taxon>Mollicutes</taxon>
        <taxon>Acholeplasmatales</taxon>
        <taxon>Acholeplasmataceae</taxon>
        <taxon>Acholeplasma</taxon>
    </lineage>
</organism>
<dbReference type="STRING" id="1408416.GCA_000702765_00854"/>
<sequence>MKTLVKHLNTFEEINLKLKNETDLNKIRFHIDTLCKYLEQNHLLDKNYVANSKIFLKAEKDLSIINELDFERLISFLTMIYRIDFVDGNADAYIIYYKNGMIHAILNRLVKILHDTL</sequence>
<proteinExistence type="predicted"/>
<dbReference type="AlphaFoldDB" id="A0A449BJP6"/>
<evidence type="ECO:0000313" key="1">
    <source>
        <dbReference type="EMBL" id="VEU82613.1"/>
    </source>
</evidence>